<evidence type="ECO:0000313" key="15">
    <source>
        <dbReference type="Proteomes" id="UP000199520"/>
    </source>
</evidence>
<dbReference type="RefSeq" id="WP_090932582.1">
    <property type="nucleotide sequence ID" value="NZ_FOTS01000003.1"/>
</dbReference>
<evidence type="ECO:0000256" key="11">
    <source>
        <dbReference type="RuleBase" id="RU003783"/>
    </source>
</evidence>
<keyword evidence="7 10" id="KW-0067">ATP-binding</keyword>
<dbReference type="InterPro" id="IPR027417">
    <property type="entry name" value="P-loop_NTPase"/>
</dbReference>
<reference evidence="15" key="1">
    <citation type="submission" date="2016-10" db="EMBL/GenBank/DDBJ databases">
        <authorList>
            <person name="Varghese N."/>
            <person name="Submissions S."/>
        </authorList>
    </citation>
    <scope>NUCLEOTIDE SEQUENCE [LARGE SCALE GENOMIC DNA]</scope>
    <source>
        <strain evidence="15">DSM 13327</strain>
    </source>
</reference>
<evidence type="ECO:0000256" key="10">
    <source>
        <dbReference type="HAMAP-Rule" id="MF_00185"/>
    </source>
</evidence>
<feature type="site" description="Interaction with substrate tRNA" evidence="10">
    <location>
        <position position="100"/>
    </location>
</feature>
<comment type="function">
    <text evidence="2 10 12">Catalyzes the transfer of a dimethylallyl group onto the adenine at position 37 in tRNAs that read codons beginning with uridine, leading to the formation of N6-(dimethylallyl)adenosine (i(6)A).</text>
</comment>
<evidence type="ECO:0000256" key="1">
    <source>
        <dbReference type="ARBA" id="ARBA00001946"/>
    </source>
</evidence>
<organism evidence="14 15">
    <name type="scientific">Pelosinus propionicus DSM 13327</name>
    <dbReference type="NCBI Taxonomy" id="1123291"/>
    <lineage>
        <taxon>Bacteria</taxon>
        <taxon>Bacillati</taxon>
        <taxon>Bacillota</taxon>
        <taxon>Negativicutes</taxon>
        <taxon>Selenomonadales</taxon>
        <taxon>Sporomusaceae</taxon>
        <taxon>Pelosinus</taxon>
    </lineage>
</organism>
<dbReference type="Pfam" id="PF01715">
    <property type="entry name" value="IPPT"/>
    <property type="match status" value="1"/>
</dbReference>
<dbReference type="AlphaFoldDB" id="A0A1I4HE33"/>
<dbReference type="InterPro" id="IPR018022">
    <property type="entry name" value="IPT"/>
</dbReference>
<evidence type="ECO:0000256" key="4">
    <source>
        <dbReference type="ARBA" id="ARBA00022679"/>
    </source>
</evidence>
<dbReference type="STRING" id="1123291.SAMN04490355_1003119"/>
<dbReference type="SUPFAM" id="SSF52540">
    <property type="entry name" value="P-loop containing nucleoside triphosphate hydrolases"/>
    <property type="match status" value="2"/>
</dbReference>
<evidence type="ECO:0000256" key="9">
    <source>
        <dbReference type="ARBA" id="ARBA00049563"/>
    </source>
</evidence>
<dbReference type="Gene3D" id="3.40.50.300">
    <property type="entry name" value="P-loop containing nucleotide triphosphate hydrolases"/>
    <property type="match status" value="1"/>
</dbReference>
<evidence type="ECO:0000256" key="2">
    <source>
        <dbReference type="ARBA" id="ARBA00003213"/>
    </source>
</evidence>
<evidence type="ECO:0000256" key="7">
    <source>
        <dbReference type="ARBA" id="ARBA00022840"/>
    </source>
</evidence>
<gene>
    <name evidence="10" type="primary">miaA</name>
    <name evidence="14" type="ORF">SAMN04490355_1003119</name>
</gene>
<keyword evidence="6 10" id="KW-0547">Nucleotide-binding</keyword>
<feature type="binding site" evidence="10">
    <location>
        <begin position="9"/>
        <end position="16"/>
    </location>
    <ligand>
        <name>ATP</name>
        <dbReference type="ChEBI" id="CHEBI:30616"/>
    </ligand>
</feature>
<proteinExistence type="inferred from homology"/>
<comment type="similarity">
    <text evidence="3 10 13">Belongs to the IPP transferase family.</text>
</comment>
<accession>A0A1I4HE33</accession>
<sequence>MEKLIAVIGPTAVGKTKVSIELAKKLNTEIISGDSMLVYKDMNIGTAKPSSDERSNITHHLIDILEPQADFSVVDFTALASQHITNINQKGVIPILAGGTGLYVKALLEGYQFNPTPSDEKLRIQLDDLAKKHGNQYLHDRLAAVSPDTAARLHPNDLRRIIRALEIYYLSGETVSQNKLMEQHILLYDAVVIGLTMERKLLYERINQRVDLMMSQGLVYEVEKLLNSGIPANCQAMQGIGYKEIVKYLQKEIDLATAISSIKQATRNFAKRQLTWYRKMPYIIWFDVKNFDTTNEMMETIYKEIAGKRNLRIESLR</sequence>
<evidence type="ECO:0000256" key="8">
    <source>
        <dbReference type="ARBA" id="ARBA00022842"/>
    </source>
</evidence>
<feature type="region of interest" description="Interaction with substrate tRNA" evidence="10">
    <location>
        <begin position="34"/>
        <end position="37"/>
    </location>
</feature>
<feature type="site" description="Interaction with substrate tRNA" evidence="10">
    <location>
        <position position="123"/>
    </location>
</feature>
<keyword evidence="4 10" id="KW-0808">Transferase</keyword>
<protein>
    <recommendedName>
        <fullName evidence="10">tRNA dimethylallyltransferase</fullName>
        <ecNumber evidence="10">2.5.1.75</ecNumber>
    </recommendedName>
    <alternativeName>
        <fullName evidence="10">Dimethylallyl diphosphate:tRNA dimethylallyltransferase</fullName>
        <shortName evidence="10">DMAPP:tRNA dimethylallyltransferase</shortName>
        <shortName evidence="10">DMATase</shortName>
    </alternativeName>
    <alternativeName>
        <fullName evidence="10">Isopentenyl-diphosphate:tRNA isopentenyltransferase</fullName>
        <shortName evidence="10">IPP transferase</shortName>
        <shortName evidence="10">IPPT</shortName>
        <shortName evidence="10">IPTase</shortName>
    </alternativeName>
</protein>
<dbReference type="EC" id="2.5.1.75" evidence="10"/>
<evidence type="ECO:0000256" key="12">
    <source>
        <dbReference type="RuleBase" id="RU003784"/>
    </source>
</evidence>
<feature type="binding site" evidence="10">
    <location>
        <begin position="11"/>
        <end position="16"/>
    </location>
    <ligand>
        <name>substrate</name>
    </ligand>
</feature>
<keyword evidence="15" id="KW-1185">Reference proteome</keyword>
<dbReference type="PANTHER" id="PTHR11088:SF60">
    <property type="entry name" value="TRNA DIMETHYLALLYLTRANSFERASE"/>
    <property type="match status" value="1"/>
</dbReference>
<evidence type="ECO:0000256" key="3">
    <source>
        <dbReference type="ARBA" id="ARBA00005842"/>
    </source>
</evidence>
<name>A0A1I4HE33_9FIRM</name>
<dbReference type="Proteomes" id="UP000199520">
    <property type="component" value="Unassembled WGS sequence"/>
</dbReference>
<dbReference type="NCBIfam" id="TIGR00174">
    <property type="entry name" value="miaA"/>
    <property type="match status" value="1"/>
</dbReference>
<evidence type="ECO:0000256" key="13">
    <source>
        <dbReference type="RuleBase" id="RU003785"/>
    </source>
</evidence>
<comment type="caution">
    <text evidence="10">Lacks conserved residue(s) required for the propagation of feature annotation.</text>
</comment>
<evidence type="ECO:0000256" key="5">
    <source>
        <dbReference type="ARBA" id="ARBA00022694"/>
    </source>
</evidence>
<dbReference type="EMBL" id="FOTS01000003">
    <property type="protein sequence ID" value="SFL39656.1"/>
    <property type="molecule type" value="Genomic_DNA"/>
</dbReference>
<dbReference type="GO" id="GO:0052381">
    <property type="term" value="F:tRNA dimethylallyltransferase activity"/>
    <property type="evidence" value="ECO:0007669"/>
    <property type="project" value="UniProtKB-UniRule"/>
</dbReference>
<dbReference type="Gene3D" id="1.10.20.140">
    <property type="match status" value="1"/>
</dbReference>
<comment type="cofactor">
    <cofactor evidence="1 10">
        <name>Mg(2+)</name>
        <dbReference type="ChEBI" id="CHEBI:18420"/>
    </cofactor>
</comment>
<dbReference type="OrthoDB" id="9776390at2"/>
<keyword evidence="8 10" id="KW-0460">Magnesium</keyword>
<dbReference type="GO" id="GO:0006400">
    <property type="term" value="P:tRNA modification"/>
    <property type="evidence" value="ECO:0007669"/>
    <property type="project" value="TreeGrafter"/>
</dbReference>
<evidence type="ECO:0000256" key="6">
    <source>
        <dbReference type="ARBA" id="ARBA00022741"/>
    </source>
</evidence>
<keyword evidence="5 10" id="KW-0819">tRNA processing</keyword>
<evidence type="ECO:0000313" key="14">
    <source>
        <dbReference type="EMBL" id="SFL39656.1"/>
    </source>
</evidence>
<dbReference type="InterPro" id="IPR039657">
    <property type="entry name" value="Dimethylallyltransferase"/>
</dbReference>
<dbReference type="HAMAP" id="MF_00185">
    <property type="entry name" value="IPP_trans"/>
    <property type="match status" value="1"/>
</dbReference>
<comment type="catalytic activity">
    <reaction evidence="9 10 11">
        <text>adenosine(37) in tRNA + dimethylallyl diphosphate = N(6)-dimethylallyladenosine(37) in tRNA + diphosphate</text>
        <dbReference type="Rhea" id="RHEA:26482"/>
        <dbReference type="Rhea" id="RHEA-COMP:10162"/>
        <dbReference type="Rhea" id="RHEA-COMP:10375"/>
        <dbReference type="ChEBI" id="CHEBI:33019"/>
        <dbReference type="ChEBI" id="CHEBI:57623"/>
        <dbReference type="ChEBI" id="CHEBI:74411"/>
        <dbReference type="ChEBI" id="CHEBI:74415"/>
        <dbReference type="EC" id="2.5.1.75"/>
    </reaction>
</comment>
<dbReference type="PANTHER" id="PTHR11088">
    <property type="entry name" value="TRNA DIMETHYLALLYLTRANSFERASE"/>
    <property type="match status" value="1"/>
</dbReference>
<comment type="subunit">
    <text evidence="10">Monomer.</text>
</comment>
<dbReference type="GO" id="GO:0005524">
    <property type="term" value="F:ATP binding"/>
    <property type="evidence" value="ECO:0007669"/>
    <property type="project" value="UniProtKB-UniRule"/>
</dbReference>